<gene>
    <name evidence="3" type="ORF">H4W80_002700</name>
</gene>
<dbReference type="EC" id="5.3.1.28" evidence="3"/>
<sequence length="237" mass="24550">MPDPIFLPVSPPDAIPASRHPSLRRGSAPNGRTSLPEAAPDPARETAAGLASVLAEQVEAHISAARGVTALLPAVEAAADLLIEAFTHGGTLYTLGNGGSAADAQHLTGELVGHYKRDRRPLPAVTLTTDATVMTCIANDYSYEDVFARQIRALARPGDVVAAFTTSGNSPNVVSALETAQTNGAVTVLFGGGDGGAAARFADRLLLAPSSETPRIQEIHTLMLHMISEKVDAWAAA</sequence>
<dbReference type="Pfam" id="PF13580">
    <property type="entry name" value="SIS_2"/>
    <property type="match status" value="1"/>
</dbReference>
<evidence type="ECO:0000313" key="3">
    <source>
        <dbReference type="EMBL" id="MBE1584442.1"/>
    </source>
</evidence>
<dbReference type="Gene3D" id="3.40.50.10490">
    <property type="entry name" value="Glucose-6-phosphate isomerase like protein, domain 1"/>
    <property type="match status" value="1"/>
</dbReference>
<organism evidence="3 4">
    <name type="scientific">Nonomuraea angiospora</name>
    <dbReference type="NCBI Taxonomy" id="46172"/>
    <lineage>
        <taxon>Bacteria</taxon>
        <taxon>Bacillati</taxon>
        <taxon>Actinomycetota</taxon>
        <taxon>Actinomycetes</taxon>
        <taxon>Streptosporangiales</taxon>
        <taxon>Streptosporangiaceae</taxon>
        <taxon>Nonomuraea</taxon>
    </lineage>
</organism>
<feature type="domain" description="SIS" evidence="2">
    <location>
        <begin position="82"/>
        <end position="237"/>
    </location>
</feature>
<feature type="compositionally biased region" description="Pro residues" evidence="1">
    <location>
        <begin position="1"/>
        <end position="14"/>
    </location>
</feature>
<dbReference type="EMBL" id="JADBEK010000001">
    <property type="protein sequence ID" value="MBE1584442.1"/>
    <property type="molecule type" value="Genomic_DNA"/>
</dbReference>
<dbReference type="GO" id="GO:0016853">
    <property type="term" value="F:isomerase activity"/>
    <property type="evidence" value="ECO:0007669"/>
    <property type="project" value="UniProtKB-KW"/>
</dbReference>
<dbReference type="PANTHER" id="PTHR30390">
    <property type="entry name" value="SEDOHEPTULOSE 7-PHOSPHATE ISOMERASE / DNAA INITIATOR-ASSOCIATING FACTOR FOR REPLICATION INITIATION"/>
    <property type="match status" value="1"/>
</dbReference>
<keyword evidence="3" id="KW-0413">Isomerase</keyword>
<keyword evidence="4" id="KW-1185">Reference proteome</keyword>
<proteinExistence type="predicted"/>
<evidence type="ECO:0000259" key="2">
    <source>
        <dbReference type="PROSITE" id="PS51464"/>
    </source>
</evidence>
<accession>A0ABR9LVV8</accession>
<dbReference type="PANTHER" id="PTHR30390:SF6">
    <property type="entry name" value="DNAA INITIATOR-ASSOCIATING PROTEIN DIAA"/>
    <property type="match status" value="1"/>
</dbReference>
<evidence type="ECO:0000256" key="1">
    <source>
        <dbReference type="SAM" id="MobiDB-lite"/>
    </source>
</evidence>
<evidence type="ECO:0000313" key="4">
    <source>
        <dbReference type="Proteomes" id="UP000633509"/>
    </source>
</evidence>
<dbReference type="SUPFAM" id="SSF53697">
    <property type="entry name" value="SIS domain"/>
    <property type="match status" value="1"/>
</dbReference>
<dbReference type="InterPro" id="IPR046348">
    <property type="entry name" value="SIS_dom_sf"/>
</dbReference>
<dbReference type="InterPro" id="IPR035461">
    <property type="entry name" value="GmhA/DiaA"/>
</dbReference>
<comment type="caution">
    <text evidence="3">The sequence shown here is derived from an EMBL/GenBank/DDBJ whole genome shotgun (WGS) entry which is preliminary data.</text>
</comment>
<dbReference type="CDD" id="cd05006">
    <property type="entry name" value="SIS_GmhA"/>
    <property type="match status" value="1"/>
</dbReference>
<dbReference type="PROSITE" id="PS51464">
    <property type="entry name" value="SIS"/>
    <property type="match status" value="1"/>
</dbReference>
<name>A0ABR9LVV8_9ACTN</name>
<feature type="region of interest" description="Disordered" evidence="1">
    <location>
        <begin position="1"/>
        <end position="44"/>
    </location>
</feature>
<dbReference type="InterPro" id="IPR050099">
    <property type="entry name" value="SIS_GmhA/DiaA_subfam"/>
</dbReference>
<dbReference type="InterPro" id="IPR001347">
    <property type="entry name" value="SIS_dom"/>
</dbReference>
<reference evidence="3 4" key="1">
    <citation type="submission" date="2020-10" db="EMBL/GenBank/DDBJ databases">
        <title>Sequencing the genomes of 1000 actinobacteria strains.</title>
        <authorList>
            <person name="Klenk H.-P."/>
        </authorList>
    </citation>
    <scope>NUCLEOTIDE SEQUENCE [LARGE SCALE GENOMIC DNA]</scope>
    <source>
        <strain evidence="3 4">DSM 43173</strain>
    </source>
</reference>
<dbReference type="RefSeq" id="WP_225963411.1">
    <property type="nucleotide sequence ID" value="NZ_JADBEK010000001.1"/>
</dbReference>
<protein>
    <submittedName>
        <fullName evidence="3">D-sedoheptulose 7-phosphate isomerase</fullName>
        <ecNumber evidence="3">5.3.1.28</ecNumber>
    </submittedName>
</protein>
<dbReference type="Proteomes" id="UP000633509">
    <property type="component" value="Unassembled WGS sequence"/>
</dbReference>